<dbReference type="InterPro" id="IPR005149">
    <property type="entry name" value="Tscrpt_reg_PadR_N"/>
</dbReference>
<accession>A0ABQ1F5V0</accession>
<evidence type="ECO:0000313" key="2">
    <source>
        <dbReference type="EMBL" id="GGA00134.1"/>
    </source>
</evidence>
<organism evidence="2 3">
    <name type="scientific">Paenibacillus marchantiophytorum</name>
    <dbReference type="NCBI Taxonomy" id="1619310"/>
    <lineage>
        <taxon>Bacteria</taxon>
        <taxon>Bacillati</taxon>
        <taxon>Bacillota</taxon>
        <taxon>Bacilli</taxon>
        <taxon>Bacillales</taxon>
        <taxon>Paenibacillaceae</taxon>
        <taxon>Paenibacillus</taxon>
    </lineage>
</organism>
<dbReference type="InterPro" id="IPR036388">
    <property type="entry name" value="WH-like_DNA-bd_sf"/>
</dbReference>
<dbReference type="RefSeq" id="WP_189017229.1">
    <property type="nucleotide sequence ID" value="NZ_BMHE01000037.1"/>
</dbReference>
<dbReference type="InterPro" id="IPR052509">
    <property type="entry name" value="Metal_resp_DNA-bind_regulator"/>
</dbReference>
<keyword evidence="3" id="KW-1185">Reference proteome</keyword>
<dbReference type="InterPro" id="IPR036390">
    <property type="entry name" value="WH_DNA-bd_sf"/>
</dbReference>
<feature type="domain" description="Transcription regulator PadR N-terminal" evidence="1">
    <location>
        <begin position="26"/>
        <end position="88"/>
    </location>
</feature>
<dbReference type="PANTHER" id="PTHR33169:SF13">
    <property type="entry name" value="PADR-FAMILY TRANSCRIPTIONAL REGULATOR"/>
    <property type="match status" value="1"/>
</dbReference>
<comment type="caution">
    <text evidence="2">The sequence shown here is derived from an EMBL/GenBank/DDBJ whole genome shotgun (WGS) entry which is preliminary data.</text>
</comment>
<protein>
    <submittedName>
        <fullName evidence="2">PadR family transcriptional regulator</fullName>
    </submittedName>
</protein>
<reference evidence="3" key="1">
    <citation type="journal article" date="2019" name="Int. J. Syst. Evol. Microbiol.">
        <title>The Global Catalogue of Microorganisms (GCM) 10K type strain sequencing project: providing services to taxonomists for standard genome sequencing and annotation.</title>
        <authorList>
            <consortium name="The Broad Institute Genomics Platform"/>
            <consortium name="The Broad Institute Genome Sequencing Center for Infectious Disease"/>
            <person name="Wu L."/>
            <person name="Ma J."/>
        </authorList>
    </citation>
    <scope>NUCLEOTIDE SEQUENCE [LARGE SCALE GENOMIC DNA]</scope>
    <source>
        <strain evidence="3">CGMCC 1.15043</strain>
    </source>
</reference>
<dbReference type="SUPFAM" id="SSF46785">
    <property type="entry name" value="Winged helix' DNA-binding domain"/>
    <property type="match status" value="1"/>
</dbReference>
<sequence>MSNDKLQRSYLPMSETAYYILLSLAQIRHGYGIMQHVEEITKSRIKLGPGTLYGSLSKMEKDKLIAVIAEEERRKMYQITPLGREILTQEISRIRELYHNSKQMEADPHVGK</sequence>
<evidence type="ECO:0000259" key="1">
    <source>
        <dbReference type="Pfam" id="PF03551"/>
    </source>
</evidence>
<evidence type="ECO:0000313" key="3">
    <source>
        <dbReference type="Proteomes" id="UP000615455"/>
    </source>
</evidence>
<dbReference type="Proteomes" id="UP000615455">
    <property type="component" value="Unassembled WGS sequence"/>
</dbReference>
<gene>
    <name evidence="2" type="ORF">GCM10008018_53030</name>
</gene>
<dbReference type="PANTHER" id="PTHR33169">
    <property type="entry name" value="PADR-FAMILY TRANSCRIPTIONAL REGULATOR"/>
    <property type="match status" value="1"/>
</dbReference>
<dbReference type="Pfam" id="PF03551">
    <property type="entry name" value="PadR"/>
    <property type="match status" value="1"/>
</dbReference>
<dbReference type="EMBL" id="BMHE01000037">
    <property type="protein sequence ID" value="GGA00134.1"/>
    <property type="molecule type" value="Genomic_DNA"/>
</dbReference>
<name>A0ABQ1F5V0_9BACL</name>
<proteinExistence type="predicted"/>
<dbReference type="Gene3D" id="1.10.10.10">
    <property type="entry name" value="Winged helix-like DNA-binding domain superfamily/Winged helix DNA-binding domain"/>
    <property type="match status" value="1"/>
</dbReference>